<feature type="compositionally biased region" description="Polar residues" evidence="3">
    <location>
        <begin position="69"/>
        <end position="83"/>
    </location>
</feature>
<accession>A0AAV9IEK1</accession>
<evidence type="ECO:0000313" key="4">
    <source>
        <dbReference type="EMBL" id="KAK4525880.1"/>
    </source>
</evidence>
<keyword evidence="2" id="KW-0862">Zinc</keyword>
<comment type="caution">
    <text evidence="4">The sequence shown here is derived from an EMBL/GenBank/DDBJ whole genome shotgun (WGS) entry which is preliminary data.</text>
</comment>
<dbReference type="PANTHER" id="PTHR10122:SF0">
    <property type="entry name" value="CYTOCHROME C OXIDASE SUBUNIT 5B, ISOFORM A-RELATED"/>
    <property type="match status" value="1"/>
</dbReference>
<keyword evidence="1" id="KW-0479">Metal-binding</keyword>
<evidence type="ECO:0000313" key="5">
    <source>
        <dbReference type="Proteomes" id="UP001300502"/>
    </source>
</evidence>
<protein>
    <recommendedName>
        <fullName evidence="6">Cytochrome c oxidase subunit Vb</fullName>
    </recommendedName>
</protein>
<proteinExistence type="predicted"/>
<dbReference type="InterPro" id="IPR002124">
    <property type="entry name" value="Cyt_c_oxidase_su5b"/>
</dbReference>
<keyword evidence="5" id="KW-1185">Reference proteome</keyword>
<dbReference type="Gene3D" id="2.60.11.10">
    <property type="entry name" value="Cytochrome c oxidase, subunit Vb"/>
    <property type="match status" value="1"/>
</dbReference>
<evidence type="ECO:0000256" key="3">
    <source>
        <dbReference type="SAM" id="MobiDB-lite"/>
    </source>
</evidence>
<dbReference type="PROSITE" id="PS51359">
    <property type="entry name" value="COX5B_2"/>
    <property type="match status" value="1"/>
</dbReference>
<gene>
    <name evidence="4" type="ORF">GAYE_SCF17G3789</name>
</gene>
<dbReference type="EMBL" id="JANCYU010000034">
    <property type="protein sequence ID" value="KAK4525880.1"/>
    <property type="molecule type" value="Genomic_DNA"/>
</dbReference>
<evidence type="ECO:0008006" key="6">
    <source>
        <dbReference type="Google" id="ProtNLM"/>
    </source>
</evidence>
<organism evidence="4 5">
    <name type="scientific">Galdieria yellowstonensis</name>
    <dbReference type="NCBI Taxonomy" id="3028027"/>
    <lineage>
        <taxon>Eukaryota</taxon>
        <taxon>Rhodophyta</taxon>
        <taxon>Bangiophyceae</taxon>
        <taxon>Galdieriales</taxon>
        <taxon>Galdieriaceae</taxon>
        <taxon>Galdieria</taxon>
    </lineage>
</organism>
<dbReference type="GO" id="GO:0006123">
    <property type="term" value="P:mitochondrial electron transport, cytochrome c to oxygen"/>
    <property type="evidence" value="ECO:0007669"/>
    <property type="project" value="InterPro"/>
</dbReference>
<feature type="compositionally biased region" description="Basic and acidic residues" evidence="3">
    <location>
        <begin position="56"/>
        <end position="67"/>
    </location>
</feature>
<dbReference type="AlphaFoldDB" id="A0AAV9IEK1"/>
<dbReference type="GO" id="GO:0005740">
    <property type="term" value="C:mitochondrial envelope"/>
    <property type="evidence" value="ECO:0007669"/>
    <property type="project" value="InterPro"/>
</dbReference>
<dbReference type="InterPro" id="IPR036972">
    <property type="entry name" value="Cyt_c_oxidase_su5b_sf"/>
</dbReference>
<dbReference type="Proteomes" id="UP001300502">
    <property type="component" value="Unassembled WGS sequence"/>
</dbReference>
<evidence type="ECO:0000256" key="1">
    <source>
        <dbReference type="ARBA" id="ARBA00022723"/>
    </source>
</evidence>
<dbReference type="GO" id="GO:0046872">
    <property type="term" value="F:metal ion binding"/>
    <property type="evidence" value="ECO:0007669"/>
    <property type="project" value="UniProtKB-KW"/>
</dbReference>
<name>A0AAV9IEK1_9RHOD</name>
<feature type="region of interest" description="Disordered" evidence="3">
    <location>
        <begin position="53"/>
        <end position="85"/>
    </location>
</feature>
<evidence type="ECO:0000256" key="2">
    <source>
        <dbReference type="ARBA" id="ARBA00022833"/>
    </source>
</evidence>
<dbReference type="SUPFAM" id="SSF57802">
    <property type="entry name" value="Rubredoxin-like"/>
    <property type="match status" value="1"/>
</dbReference>
<reference evidence="4 5" key="1">
    <citation type="submission" date="2022-07" db="EMBL/GenBank/DDBJ databases">
        <title>Genome-wide signatures of adaptation to extreme environments.</title>
        <authorList>
            <person name="Cho C.H."/>
            <person name="Yoon H.S."/>
        </authorList>
    </citation>
    <scope>NUCLEOTIDE SEQUENCE [LARGE SCALE GENOMIC DNA]</scope>
    <source>
        <strain evidence="4 5">108.79 E11</strain>
    </source>
</reference>
<dbReference type="Pfam" id="PF01215">
    <property type="entry name" value="COX5B"/>
    <property type="match status" value="1"/>
</dbReference>
<dbReference type="PANTHER" id="PTHR10122">
    <property type="entry name" value="CYTOCHROME C OXIDASE SUBUNIT 5B, MITOCHONDRIAL"/>
    <property type="match status" value="1"/>
</dbReference>
<sequence>MTWLRLLLTRQLAGKCGNITLVGSLPSIRSVSSVLPSCNYSFASNIQRRSFSAVPSEEKANKQKEEANVTQDTSKSTSPTVLQDTYGFELRTGPADRMPSSFEQATGSERAELEDPDIYRNPEKFVNSRVMIAPFGTKEKPLLIPSRYDSRMIGCTGRQAPNDHEVYYMNVEEGSDKVCPLCGQVFRLKRVAGAEDDSSHHHH</sequence>
<dbReference type="GO" id="GO:0045277">
    <property type="term" value="C:respiratory chain complex IV"/>
    <property type="evidence" value="ECO:0007669"/>
    <property type="project" value="InterPro"/>
</dbReference>